<accession>A0A317T027</accession>
<dbReference type="Proteomes" id="UP000246991">
    <property type="component" value="Unassembled WGS sequence"/>
</dbReference>
<evidence type="ECO:0000256" key="1">
    <source>
        <dbReference type="SAM" id="MobiDB-lite"/>
    </source>
</evidence>
<protein>
    <submittedName>
        <fullName evidence="2">Uncharacterized protein</fullName>
    </submittedName>
</protein>
<comment type="caution">
    <text evidence="2">The sequence shown here is derived from an EMBL/GenBank/DDBJ whole genome shotgun (WGS) entry which is preliminary data.</text>
</comment>
<reference evidence="2 3" key="1">
    <citation type="submission" date="2018-03" db="EMBL/GenBank/DDBJ databases">
        <title>Genomes of Pezizomycetes fungi and the evolution of truffles.</title>
        <authorList>
            <person name="Murat C."/>
            <person name="Payen T."/>
            <person name="Noel B."/>
            <person name="Kuo A."/>
            <person name="Martin F.M."/>
        </authorList>
    </citation>
    <scope>NUCLEOTIDE SEQUENCE [LARGE SCALE GENOMIC DNA]</scope>
    <source>
        <strain evidence="2">091103-1</strain>
    </source>
</reference>
<evidence type="ECO:0000313" key="3">
    <source>
        <dbReference type="Proteomes" id="UP000246991"/>
    </source>
</evidence>
<feature type="region of interest" description="Disordered" evidence="1">
    <location>
        <begin position="144"/>
        <end position="183"/>
    </location>
</feature>
<name>A0A317T027_9PEZI</name>
<sequence length="410" mass="43719">MSTLHSTTTPPKPEMDRARVALPPSLSIKDYLHLLRTHTSPSSRRHLDTSAFWHDQATEHAARVDYLQTKLREAESSLSSASFPSQVYTEQDWEAFRDEGGEGEGALELVSALRILKSSVGPVEVAAAVKTVGGALRGVVSSLVKGREKPAPPARRRRGGRWGGRVQKGKGKKSGGGDGKRDESDVISAIESTLEKVVSALQELGDGLGEDEGEDSGRKEYTAAAACAVIETLTGLVNSIYTNSQVLSSAACAARSSGEGVPVAKDLRLGICKAIIQTLSSLDSGMPTEASVMEGVMCHLLEGAGTILSLNGRESRAVKETSWYLVKMLKEILPLYDNLGQSGLGKRKRDELRRVFMSGVFGTGLGLAGQEGRAGQNEDRMDGVLASPYTKAIWGLMGWSVFSTGELNSG</sequence>
<dbReference type="AlphaFoldDB" id="A0A317T027"/>
<keyword evidence="3" id="KW-1185">Reference proteome</keyword>
<gene>
    <name evidence="2" type="ORF">C7212DRAFT_361986</name>
</gene>
<dbReference type="EMBL" id="PYWC01000008">
    <property type="protein sequence ID" value="PWW79520.1"/>
    <property type="molecule type" value="Genomic_DNA"/>
</dbReference>
<proteinExistence type="predicted"/>
<organism evidence="2 3">
    <name type="scientific">Tuber magnatum</name>
    <name type="common">white Piedmont truffle</name>
    <dbReference type="NCBI Taxonomy" id="42249"/>
    <lineage>
        <taxon>Eukaryota</taxon>
        <taxon>Fungi</taxon>
        <taxon>Dikarya</taxon>
        <taxon>Ascomycota</taxon>
        <taxon>Pezizomycotina</taxon>
        <taxon>Pezizomycetes</taxon>
        <taxon>Pezizales</taxon>
        <taxon>Tuberaceae</taxon>
        <taxon>Tuber</taxon>
    </lineage>
</organism>
<evidence type="ECO:0000313" key="2">
    <source>
        <dbReference type="EMBL" id="PWW79520.1"/>
    </source>
</evidence>
<dbReference type="OrthoDB" id="202825at2759"/>